<evidence type="ECO:0000256" key="10">
    <source>
        <dbReference type="ARBA" id="ARBA00049929"/>
    </source>
</evidence>
<comment type="subcellular location">
    <subcellularLocation>
        <location evidence="1">Mitochondrion</location>
    </subcellularLocation>
</comment>
<dbReference type="PROSITE" id="PS00178">
    <property type="entry name" value="AA_TRNA_LIGASE_I"/>
    <property type="match status" value="1"/>
</dbReference>
<evidence type="ECO:0000256" key="8">
    <source>
        <dbReference type="ARBA" id="ARBA00023146"/>
    </source>
</evidence>
<keyword evidence="8 11" id="KW-0030">Aminoacyl-tRNA synthetase</keyword>
<comment type="catalytic activity">
    <reaction evidence="10">
        <text>tRNA(Trp) + L-tryptophan + ATP = L-tryptophyl-tRNA(Trp) + AMP + diphosphate + H(+)</text>
        <dbReference type="Rhea" id="RHEA:24080"/>
        <dbReference type="Rhea" id="RHEA-COMP:9671"/>
        <dbReference type="Rhea" id="RHEA-COMP:9705"/>
        <dbReference type="ChEBI" id="CHEBI:15378"/>
        <dbReference type="ChEBI" id="CHEBI:30616"/>
        <dbReference type="ChEBI" id="CHEBI:33019"/>
        <dbReference type="ChEBI" id="CHEBI:57912"/>
        <dbReference type="ChEBI" id="CHEBI:78442"/>
        <dbReference type="ChEBI" id="CHEBI:78535"/>
        <dbReference type="ChEBI" id="CHEBI:456215"/>
        <dbReference type="EC" id="6.1.1.2"/>
    </reaction>
</comment>
<dbReference type="Pfam" id="PF00579">
    <property type="entry name" value="tRNA-synt_1b"/>
    <property type="match status" value="1"/>
</dbReference>
<evidence type="ECO:0000256" key="2">
    <source>
        <dbReference type="ARBA" id="ARBA00005594"/>
    </source>
</evidence>
<dbReference type="EMBL" id="JADCUA010000002">
    <property type="protein sequence ID" value="KAH9842463.1"/>
    <property type="molecule type" value="Genomic_DNA"/>
</dbReference>
<dbReference type="Gene3D" id="1.10.240.10">
    <property type="entry name" value="Tyrosyl-Transfer RNA Synthetase"/>
    <property type="match status" value="1"/>
</dbReference>
<comment type="caution">
    <text evidence="12">The sequence shown here is derived from an EMBL/GenBank/DDBJ whole genome shotgun (WGS) entry which is preliminary data.</text>
</comment>
<dbReference type="InterPro" id="IPR002306">
    <property type="entry name" value="Trp-tRNA-ligase"/>
</dbReference>
<evidence type="ECO:0000256" key="11">
    <source>
        <dbReference type="RuleBase" id="RU363036"/>
    </source>
</evidence>
<dbReference type="PANTHER" id="PTHR43766">
    <property type="entry name" value="TRYPTOPHAN--TRNA LIGASE, MITOCHONDRIAL"/>
    <property type="match status" value="1"/>
</dbReference>
<dbReference type="NCBIfam" id="TIGR00233">
    <property type="entry name" value="trpS"/>
    <property type="match status" value="1"/>
</dbReference>
<reference evidence="12 13" key="1">
    <citation type="journal article" date="2021" name="Environ. Microbiol.">
        <title>Gene family expansions and transcriptome signatures uncover fungal adaptations to wood decay.</title>
        <authorList>
            <person name="Hage H."/>
            <person name="Miyauchi S."/>
            <person name="Viragh M."/>
            <person name="Drula E."/>
            <person name="Min B."/>
            <person name="Chaduli D."/>
            <person name="Navarro D."/>
            <person name="Favel A."/>
            <person name="Norest M."/>
            <person name="Lesage-Meessen L."/>
            <person name="Balint B."/>
            <person name="Merenyi Z."/>
            <person name="de Eugenio L."/>
            <person name="Morin E."/>
            <person name="Martinez A.T."/>
            <person name="Baldrian P."/>
            <person name="Stursova M."/>
            <person name="Martinez M.J."/>
            <person name="Novotny C."/>
            <person name="Magnuson J.K."/>
            <person name="Spatafora J.W."/>
            <person name="Maurice S."/>
            <person name="Pangilinan J."/>
            <person name="Andreopoulos W."/>
            <person name="LaButti K."/>
            <person name="Hundley H."/>
            <person name="Na H."/>
            <person name="Kuo A."/>
            <person name="Barry K."/>
            <person name="Lipzen A."/>
            <person name="Henrissat B."/>
            <person name="Riley R."/>
            <person name="Ahrendt S."/>
            <person name="Nagy L.G."/>
            <person name="Grigoriev I.V."/>
            <person name="Martin F."/>
            <person name="Rosso M.N."/>
        </authorList>
    </citation>
    <scope>NUCLEOTIDE SEQUENCE [LARGE SCALE GENOMIC DNA]</scope>
    <source>
        <strain evidence="12 13">CIRM-BRFM 1785</strain>
    </source>
</reference>
<dbReference type="InterPro" id="IPR002305">
    <property type="entry name" value="aa-tRNA-synth_Ic"/>
</dbReference>
<name>A0ABQ8KTQ6_9APHY</name>
<keyword evidence="7 11" id="KW-0648">Protein biosynthesis</keyword>
<dbReference type="PANTHER" id="PTHR43766:SF1">
    <property type="entry name" value="TRYPTOPHAN--TRNA LIGASE, MITOCHONDRIAL"/>
    <property type="match status" value="1"/>
</dbReference>
<dbReference type="RefSeq" id="XP_047783510.1">
    <property type="nucleotide sequence ID" value="XM_047916987.1"/>
</dbReference>
<evidence type="ECO:0000256" key="3">
    <source>
        <dbReference type="ARBA" id="ARBA00013161"/>
    </source>
</evidence>
<evidence type="ECO:0000256" key="6">
    <source>
        <dbReference type="ARBA" id="ARBA00022840"/>
    </source>
</evidence>
<evidence type="ECO:0000313" key="13">
    <source>
        <dbReference type="Proteomes" id="UP000814176"/>
    </source>
</evidence>
<evidence type="ECO:0000256" key="1">
    <source>
        <dbReference type="ARBA" id="ARBA00004173"/>
    </source>
</evidence>
<protein>
    <recommendedName>
        <fullName evidence="3">tryptophan--tRNA ligase</fullName>
        <ecNumber evidence="3">6.1.1.2</ecNumber>
    </recommendedName>
    <alternativeName>
        <fullName evidence="9">Tryptophanyl-tRNA synthetase</fullName>
    </alternativeName>
</protein>
<evidence type="ECO:0000256" key="5">
    <source>
        <dbReference type="ARBA" id="ARBA00022741"/>
    </source>
</evidence>
<keyword evidence="13" id="KW-1185">Reference proteome</keyword>
<accession>A0ABQ8KTQ6</accession>
<comment type="similarity">
    <text evidence="2 11">Belongs to the class-I aminoacyl-tRNA synthetase family.</text>
</comment>
<dbReference type="InterPro" id="IPR024109">
    <property type="entry name" value="Trp-tRNA-ligase_bac-type"/>
</dbReference>
<dbReference type="Proteomes" id="UP000814176">
    <property type="component" value="Unassembled WGS sequence"/>
</dbReference>
<keyword evidence="6 11" id="KW-0067">ATP-binding</keyword>
<proteinExistence type="inferred from homology"/>
<dbReference type="InterPro" id="IPR050203">
    <property type="entry name" value="Trp-tRNA_synthetase"/>
</dbReference>
<dbReference type="EC" id="6.1.1.2" evidence="3"/>
<dbReference type="PRINTS" id="PR01039">
    <property type="entry name" value="TRNASYNTHTRP"/>
</dbReference>
<evidence type="ECO:0000256" key="9">
    <source>
        <dbReference type="ARBA" id="ARBA00030268"/>
    </source>
</evidence>
<evidence type="ECO:0000313" key="12">
    <source>
        <dbReference type="EMBL" id="KAH9842463.1"/>
    </source>
</evidence>
<dbReference type="SUPFAM" id="SSF52374">
    <property type="entry name" value="Nucleotidylyl transferase"/>
    <property type="match status" value="1"/>
</dbReference>
<organism evidence="12 13">
    <name type="scientific">Rhodofomes roseus</name>
    <dbReference type="NCBI Taxonomy" id="34475"/>
    <lineage>
        <taxon>Eukaryota</taxon>
        <taxon>Fungi</taxon>
        <taxon>Dikarya</taxon>
        <taxon>Basidiomycota</taxon>
        <taxon>Agaricomycotina</taxon>
        <taxon>Agaricomycetes</taxon>
        <taxon>Polyporales</taxon>
        <taxon>Rhodofomes</taxon>
    </lineage>
</organism>
<dbReference type="GeneID" id="71997719"/>
<keyword evidence="4 11" id="KW-0436">Ligase</keyword>
<dbReference type="Gene3D" id="3.40.50.620">
    <property type="entry name" value="HUPs"/>
    <property type="match status" value="1"/>
</dbReference>
<dbReference type="CDD" id="cd00806">
    <property type="entry name" value="TrpRS_core"/>
    <property type="match status" value="1"/>
</dbReference>
<dbReference type="InterPro" id="IPR014729">
    <property type="entry name" value="Rossmann-like_a/b/a_fold"/>
</dbReference>
<dbReference type="HAMAP" id="MF_00140_B">
    <property type="entry name" value="Trp_tRNA_synth_B"/>
    <property type="match status" value="1"/>
</dbReference>
<evidence type="ECO:0000256" key="7">
    <source>
        <dbReference type="ARBA" id="ARBA00022917"/>
    </source>
</evidence>
<gene>
    <name evidence="12" type="ORF">C8Q71DRAFT_204074</name>
</gene>
<sequence>MSLLVSVRRCCRATRDSLRACIRGHAFLPARSYSNVQAQPGSKVIFSGIQPTGIPHLGNYLGALLNWVNLQRNAHPDDRLLFSIVGWHALTLPQDPKLLKAARREMLAVLLAIGLDPERSIIFYQEDNPHHTELAWVFNCITPMGRLQRMTTWKSRLAISRNARDESEVDESHLNAGLFTYPVLQAADILLYKTTHVPVGEDQQQHIELCRDIADTFNRTSKLARPFFPLPECMISPTPRVLSLRDPSSKMSKSAPDEKSRILLTDTAEQIKVKVRGAVTDTPIGITYDPQSRPGAANLLTILAACTGEDVMKVATRYHDKGHGQFKADVADAVEEMFRGPRAEFERLKGEGAYLTSIAATGAEKARALSETTMKEVRSRLGLA</sequence>
<keyword evidence="5 11" id="KW-0547">Nucleotide-binding</keyword>
<evidence type="ECO:0000256" key="4">
    <source>
        <dbReference type="ARBA" id="ARBA00022598"/>
    </source>
</evidence>
<dbReference type="InterPro" id="IPR001412">
    <property type="entry name" value="aa-tRNA-synth_I_CS"/>
</dbReference>